<feature type="domain" description="EamA" evidence="2">
    <location>
        <begin position="6"/>
        <end position="120"/>
    </location>
</feature>
<dbReference type="RefSeq" id="WP_167761326.1">
    <property type="nucleotide sequence ID" value="NZ_SPVG01000139.1"/>
</dbReference>
<feature type="transmembrane region" description="Helical" evidence="1">
    <location>
        <begin position="63"/>
        <end position="80"/>
    </location>
</feature>
<dbReference type="GO" id="GO:0016020">
    <property type="term" value="C:membrane"/>
    <property type="evidence" value="ECO:0007669"/>
    <property type="project" value="InterPro"/>
</dbReference>
<keyword evidence="1" id="KW-0812">Transmembrane</keyword>
<keyword evidence="1" id="KW-0472">Membrane</keyword>
<name>A0A4Y9SJP0_9BURK</name>
<feature type="transmembrane region" description="Helical" evidence="1">
    <location>
        <begin position="30"/>
        <end position="51"/>
    </location>
</feature>
<dbReference type="Pfam" id="PF00892">
    <property type="entry name" value="EamA"/>
    <property type="match status" value="1"/>
</dbReference>
<dbReference type="Proteomes" id="UP000297729">
    <property type="component" value="Unassembled WGS sequence"/>
</dbReference>
<evidence type="ECO:0000259" key="2">
    <source>
        <dbReference type="Pfam" id="PF00892"/>
    </source>
</evidence>
<dbReference type="Gene3D" id="1.10.3730.20">
    <property type="match status" value="1"/>
</dbReference>
<keyword evidence="1" id="KW-1133">Transmembrane helix</keyword>
<proteinExistence type="predicted"/>
<accession>A0A4Y9SJP0</accession>
<dbReference type="AlphaFoldDB" id="A0A4Y9SJP0"/>
<organism evidence="3 4">
    <name type="scientific">Duganella callida</name>
    <dbReference type="NCBI Taxonomy" id="2561932"/>
    <lineage>
        <taxon>Bacteria</taxon>
        <taxon>Pseudomonadati</taxon>
        <taxon>Pseudomonadota</taxon>
        <taxon>Betaproteobacteria</taxon>
        <taxon>Burkholderiales</taxon>
        <taxon>Oxalobacteraceae</taxon>
        <taxon>Telluria group</taxon>
        <taxon>Duganella</taxon>
    </lineage>
</organism>
<evidence type="ECO:0000313" key="3">
    <source>
        <dbReference type="EMBL" id="TFW21220.1"/>
    </source>
</evidence>
<protein>
    <submittedName>
        <fullName evidence="3">EamA family transporter</fullName>
    </submittedName>
</protein>
<feature type="non-terminal residue" evidence="3">
    <location>
        <position position="122"/>
    </location>
</feature>
<dbReference type="InterPro" id="IPR037185">
    <property type="entry name" value="EmrE-like"/>
</dbReference>
<reference evidence="3 4" key="1">
    <citation type="submission" date="2019-03" db="EMBL/GenBank/DDBJ databases">
        <title>Draft Genome Sequence of Duganella callidus sp. nov., a Novel Duganella Species Isolated from Cultivated Soil.</title>
        <authorList>
            <person name="Raths R."/>
            <person name="Peta V."/>
            <person name="Bucking H."/>
        </authorList>
    </citation>
    <scope>NUCLEOTIDE SEQUENCE [LARGE SCALE GENOMIC DNA]</scope>
    <source>
        <strain evidence="3 4">DN04</strain>
    </source>
</reference>
<gene>
    <name evidence="3" type="ORF">E4L98_13675</name>
</gene>
<keyword evidence="4" id="KW-1185">Reference proteome</keyword>
<evidence type="ECO:0000313" key="4">
    <source>
        <dbReference type="Proteomes" id="UP000297729"/>
    </source>
</evidence>
<feature type="transmembrane region" description="Helical" evidence="1">
    <location>
        <begin position="92"/>
        <end position="112"/>
    </location>
</feature>
<dbReference type="EMBL" id="SPVG01000139">
    <property type="protein sequence ID" value="TFW21220.1"/>
    <property type="molecule type" value="Genomic_DNA"/>
</dbReference>
<dbReference type="InterPro" id="IPR000620">
    <property type="entry name" value="EamA_dom"/>
</dbReference>
<evidence type="ECO:0000256" key="1">
    <source>
        <dbReference type="SAM" id="Phobius"/>
    </source>
</evidence>
<comment type="caution">
    <text evidence="3">The sequence shown here is derived from an EMBL/GenBank/DDBJ whole genome shotgun (WGS) entry which is preliminary data.</text>
</comment>
<sequence>MEGSVVTVVLFAALLHATWNALVKAGPDKYLTTVLVACGAGLVSLPLLLVLPAAVTVPAAASWPWLVASACCQVIYYRLLAAAYRHGDMSQAYPLMRGVAPLLVALASWPLLGERLHLGQDL</sequence>
<dbReference type="SUPFAM" id="SSF103481">
    <property type="entry name" value="Multidrug resistance efflux transporter EmrE"/>
    <property type="match status" value="1"/>
</dbReference>